<evidence type="ECO:0000256" key="2">
    <source>
        <dbReference type="ARBA" id="ARBA00002659"/>
    </source>
</evidence>
<gene>
    <name evidence="15 17" type="primary">pfkA</name>
    <name evidence="17" type="ORF">NCTC12020_00692</name>
</gene>
<dbReference type="PRINTS" id="PR00476">
    <property type="entry name" value="PHFRCTKINASE"/>
</dbReference>
<dbReference type="GO" id="GO:0042802">
    <property type="term" value="F:identical protein binding"/>
    <property type="evidence" value="ECO:0007669"/>
    <property type="project" value="TreeGrafter"/>
</dbReference>
<dbReference type="Proteomes" id="UP000255367">
    <property type="component" value="Unassembled WGS sequence"/>
</dbReference>
<evidence type="ECO:0000256" key="6">
    <source>
        <dbReference type="ARBA" id="ARBA00022533"/>
    </source>
</evidence>
<feature type="binding site" evidence="15">
    <location>
        <begin position="21"/>
        <end position="25"/>
    </location>
    <ligand>
        <name>ADP</name>
        <dbReference type="ChEBI" id="CHEBI:456216"/>
        <note>allosteric activator; ligand shared between dimeric partners</note>
    </ligand>
</feature>
<evidence type="ECO:0000256" key="15">
    <source>
        <dbReference type="HAMAP-Rule" id="MF_00339"/>
    </source>
</evidence>
<feature type="binding site" evidence="15">
    <location>
        <begin position="102"/>
        <end position="105"/>
    </location>
    <ligand>
        <name>ATP</name>
        <dbReference type="ChEBI" id="CHEBI:30616"/>
    </ligand>
</feature>
<dbReference type="Gene3D" id="3.40.50.450">
    <property type="match status" value="1"/>
</dbReference>
<keyword evidence="18" id="KW-1185">Reference proteome</keyword>
<feature type="binding site" description="in other chain" evidence="15">
    <location>
        <begin position="169"/>
        <end position="171"/>
    </location>
    <ligand>
        <name>substrate</name>
        <note>ligand shared between dimeric partners</note>
    </ligand>
</feature>
<dbReference type="PIRSF" id="PIRSF000532">
    <property type="entry name" value="ATP_PFK_prok"/>
    <property type="match status" value="1"/>
</dbReference>
<comment type="function">
    <text evidence="2 15">Catalyzes the phosphorylation of D-fructose 6-phosphate to fructose 1,6-bisphosphate by ATP, the first committing step of glycolysis.</text>
</comment>
<keyword evidence="11 15" id="KW-0067">ATP-binding</keyword>
<comment type="catalytic activity">
    <reaction evidence="14 15">
        <text>beta-D-fructose 6-phosphate + ATP = beta-D-fructose 1,6-bisphosphate + ADP + H(+)</text>
        <dbReference type="Rhea" id="RHEA:16109"/>
        <dbReference type="ChEBI" id="CHEBI:15378"/>
        <dbReference type="ChEBI" id="CHEBI:30616"/>
        <dbReference type="ChEBI" id="CHEBI:32966"/>
        <dbReference type="ChEBI" id="CHEBI:57634"/>
        <dbReference type="ChEBI" id="CHEBI:456216"/>
        <dbReference type="EC" id="2.7.1.11"/>
    </reaction>
</comment>
<evidence type="ECO:0000256" key="12">
    <source>
        <dbReference type="ARBA" id="ARBA00022842"/>
    </source>
</evidence>
<evidence type="ECO:0000256" key="10">
    <source>
        <dbReference type="ARBA" id="ARBA00022777"/>
    </source>
</evidence>
<dbReference type="FunFam" id="3.40.50.450:FF:000001">
    <property type="entry name" value="ATP-dependent 6-phosphofructokinase"/>
    <property type="match status" value="1"/>
</dbReference>
<comment type="caution">
    <text evidence="15">Lacks conserved residue(s) required for the propagation of feature annotation.</text>
</comment>
<dbReference type="EC" id="2.7.1.11" evidence="15"/>
<dbReference type="InterPro" id="IPR035966">
    <property type="entry name" value="PKF_sf"/>
</dbReference>
<reference evidence="17 18" key="1">
    <citation type="submission" date="2018-06" db="EMBL/GenBank/DDBJ databases">
        <authorList>
            <consortium name="Pathogen Informatics"/>
            <person name="Doyle S."/>
        </authorList>
    </citation>
    <scope>NUCLEOTIDE SEQUENCE [LARGE SCALE GENOMIC DNA]</scope>
    <source>
        <strain evidence="17 18">NCTC12020</strain>
    </source>
</reference>
<proteinExistence type="inferred from homology"/>
<keyword evidence="12 15" id="KW-0460">Magnesium</keyword>
<accession>A0A380NIF2</accession>
<keyword evidence="5 15" id="KW-0963">Cytoplasm</keyword>
<dbReference type="NCBIfam" id="TIGR02482">
    <property type="entry name" value="PFKA_ATP"/>
    <property type="match status" value="1"/>
</dbReference>
<dbReference type="HAMAP" id="MF_00339">
    <property type="entry name" value="Phosphofructokinase_I_B1"/>
    <property type="match status" value="1"/>
</dbReference>
<dbReference type="GO" id="GO:0030388">
    <property type="term" value="P:fructose 1,6-bisphosphate metabolic process"/>
    <property type="evidence" value="ECO:0007669"/>
    <property type="project" value="TreeGrafter"/>
</dbReference>
<dbReference type="RefSeq" id="WP_115309920.1">
    <property type="nucleotide sequence ID" value="NZ_UHIO01000001.1"/>
</dbReference>
<comment type="cofactor">
    <cofactor evidence="1 15">
        <name>Mg(2+)</name>
        <dbReference type="ChEBI" id="CHEBI:18420"/>
    </cofactor>
</comment>
<keyword evidence="7 15" id="KW-0808">Transferase</keyword>
<organism evidence="17 18">
    <name type="scientific">Veillonella criceti</name>
    <dbReference type="NCBI Taxonomy" id="103891"/>
    <lineage>
        <taxon>Bacteria</taxon>
        <taxon>Bacillati</taxon>
        <taxon>Bacillota</taxon>
        <taxon>Negativicutes</taxon>
        <taxon>Veillonellales</taxon>
        <taxon>Veillonellaceae</taxon>
        <taxon>Veillonella</taxon>
    </lineage>
</organism>
<feature type="active site" description="Proton acceptor" evidence="15">
    <location>
        <position position="127"/>
    </location>
</feature>
<dbReference type="GO" id="GO:0005945">
    <property type="term" value="C:6-phosphofructokinase complex"/>
    <property type="evidence" value="ECO:0007669"/>
    <property type="project" value="TreeGrafter"/>
</dbReference>
<dbReference type="GO" id="GO:0046872">
    <property type="term" value="F:metal ion binding"/>
    <property type="evidence" value="ECO:0007669"/>
    <property type="project" value="UniProtKB-KW"/>
</dbReference>
<feature type="binding site" description="in other chain" evidence="15">
    <location>
        <begin position="213"/>
        <end position="215"/>
    </location>
    <ligand>
        <name>ADP</name>
        <dbReference type="ChEBI" id="CHEBI:456216"/>
        <note>allosteric activator; ligand shared between dimeric partners</note>
    </ligand>
</feature>
<dbReference type="GO" id="GO:0070095">
    <property type="term" value="F:fructose-6-phosphate binding"/>
    <property type="evidence" value="ECO:0007669"/>
    <property type="project" value="TreeGrafter"/>
</dbReference>
<dbReference type="PANTHER" id="PTHR13697">
    <property type="entry name" value="PHOSPHOFRUCTOKINASE"/>
    <property type="match status" value="1"/>
</dbReference>
<protein>
    <recommendedName>
        <fullName evidence="15">ATP-dependent 6-phosphofructokinase</fullName>
        <shortName evidence="15">ATP-PFK</shortName>
        <shortName evidence="15">Phosphofructokinase</shortName>
        <ecNumber evidence="15">2.7.1.11</ecNumber>
    </recommendedName>
    <alternativeName>
        <fullName evidence="15">Phosphohexokinase</fullName>
    </alternativeName>
</protein>
<feature type="binding site" description="in other chain" evidence="15">
    <location>
        <position position="222"/>
    </location>
    <ligand>
        <name>substrate</name>
        <note>ligand shared between dimeric partners</note>
    </ligand>
</feature>
<dbReference type="GO" id="GO:0016208">
    <property type="term" value="F:AMP binding"/>
    <property type="evidence" value="ECO:0007669"/>
    <property type="project" value="TreeGrafter"/>
</dbReference>
<dbReference type="AlphaFoldDB" id="A0A380NIF2"/>
<keyword evidence="8 15" id="KW-0479">Metal-binding</keyword>
<evidence type="ECO:0000256" key="1">
    <source>
        <dbReference type="ARBA" id="ARBA00001946"/>
    </source>
</evidence>
<dbReference type="InterPro" id="IPR012828">
    <property type="entry name" value="PFKA_ATP_prok"/>
</dbReference>
<comment type="subcellular location">
    <subcellularLocation>
        <location evidence="3 15">Cytoplasm</location>
    </subcellularLocation>
</comment>
<keyword evidence="9 15" id="KW-0547">Nucleotide-binding</keyword>
<sequence>MKKIAILTSGGDAPGMNAAVRALVRKGIYEGYEVYGISRGYEGLLKGDFQRLDRRDVGGIVNKGGTMLKTARCVEFAEVSEQEKAAQILRTHEIDALVVIGGDGSMAGAMALSKQGIPTITIPGTIDNDMCGTEYTIGFDTALNTVVDAVSKIRDTTTAHDRVAIVEVMGRHAGHLAVRAGLACGAELVLIPEKPMDLDTVCQHLRDSHAAGKTNSIIMVAEGAYHSFEVYAYINKTLQISPSVTVLGYLQRGGSPTARDASMAALMSERAIDALKAGTYNCLIGLTGACIEAIPYEDALQRRYPISDEEYELIAVLAR</sequence>
<feature type="binding site" evidence="15">
    <location>
        <begin position="72"/>
        <end position="73"/>
    </location>
    <ligand>
        <name>ATP</name>
        <dbReference type="ChEBI" id="CHEBI:30616"/>
    </ligand>
</feature>
<comment type="similarity">
    <text evidence="15">Belongs to the phosphofructokinase type A (PFKA) family. ATP-dependent PFK group I subfamily. Prokaryotic clade 'B1' sub-subfamily.</text>
</comment>
<dbReference type="Gene3D" id="3.40.50.460">
    <property type="entry name" value="Phosphofructokinase domain"/>
    <property type="match status" value="1"/>
</dbReference>
<feature type="binding site" evidence="15">
    <location>
        <position position="103"/>
    </location>
    <ligand>
        <name>Mg(2+)</name>
        <dbReference type="ChEBI" id="CHEBI:18420"/>
        <note>catalytic</note>
    </ligand>
</feature>
<evidence type="ECO:0000256" key="14">
    <source>
        <dbReference type="ARBA" id="ARBA00048070"/>
    </source>
</evidence>
<comment type="subunit">
    <text evidence="15">Homotetramer.</text>
</comment>
<dbReference type="SUPFAM" id="SSF53784">
    <property type="entry name" value="Phosphofructokinase"/>
    <property type="match status" value="1"/>
</dbReference>
<evidence type="ECO:0000256" key="4">
    <source>
        <dbReference type="ARBA" id="ARBA00004679"/>
    </source>
</evidence>
<evidence type="ECO:0000313" key="17">
    <source>
        <dbReference type="EMBL" id="SUP41857.1"/>
    </source>
</evidence>
<keyword evidence="13 15" id="KW-0324">Glycolysis</keyword>
<evidence type="ECO:0000256" key="7">
    <source>
        <dbReference type="ARBA" id="ARBA00022679"/>
    </source>
</evidence>
<evidence type="ECO:0000256" key="5">
    <source>
        <dbReference type="ARBA" id="ARBA00022490"/>
    </source>
</evidence>
<dbReference type="GO" id="GO:0005524">
    <property type="term" value="F:ATP binding"/>
    <property type="evidence" value="ECO:0007669"/>
    <property type="project" value="UniProtKB-UniRule"/>
</dbReference>
<dbReference type="GO" id="GO:0048029">
    <property type="term" value="F:monosaccharide binding"/>
    <property type="evidence" value="ECO:0007669"/>
    <property type="project" value="TreeGrafter"/>
</dbReference>
<dbReference type="PANTHER" id="PTHR13697:SF4">
    <property type="entry name" value="ATP-DEPENDENT 6-PHOSPHOFRUCTOKINASE"/>
    <property type="match status" value="1"/>
</dbReference>
<dbReference type="NCBIfam" id="NF002872">
    <property type="entry name" value="PRK03202.1"/>
    <property type="match status" value="1"/>
</dbReference>
<evidence type="ECO:0000259" key="16">
    <source>
        <dbReference type="Pfam" id="PF00365"/>
    </source>
</evidence>
<feature type="binding site" description="in other chain" evidence="15">
    <location>
        <begin position="249"/>
        <end position="252"/>
    </location>
    <ligand>
        <name>substrate</name>
        <note>ligand shared between dimeric partners</note>
    </ligand>
</feature>
<evidence type="ECO:0000256" key="11">
    <source>
        <dbReference type="ARBA" id="ARBA00022840"/>
    </source>
</evidence>
<keyword evidence="10 15" id="KW-0418">Kinase</keyword>
<dbReference type="GO" id="GO:0003872">
    <property type="term" value="F:6-phosphofructokinase activity"/>
    <property type="evidence" value="ECO:0007669"/>
    <property type="project" value="UniProtKB-UniRule"/>
</dbReference>
<dbReference type="GO" id="GO:0061621">
    <property type="term" value="P:canonical glycolysis"/>
    <property type="evidence" value="ECO:0007669"/>
    <property type="project" value="TreeGrafter"/>
</dbReference>
<dbReference type="EMBL" id="UHIO01000001">
    <property type="protein sequence ID" value="SUP41857.1"/>
    <property type="molecule type" value="Genomic_DNA"/>
</dbReference>
<dbReference type="Pfam" id="PF00365">
    <property type="entry name" value="PFK"/>
    <property type="match status" value="1"/>
</dbReference>
<evidence type="ECO:0000313" key="18">
    <source>
        <dbReference type="Proteomes" id="UP000255367"/>
    </source>
</evidence>
<evidence type="ECO:0000256" key="13">
    <source>
        <dbReference type="ARBA" id="ARBA00023152"/>
    </source>
</evidence>
<feature type="binding site" description="in other chain" evidence="15">
    <location>
        <begin position="185"/>
        <end position="187"/>
    </location>
    <ligand>
        <name>ADP</name>
        <dbReference type="ChEBI" id="CHEBI:456216"/>
        <note>allosteric activator; ligand shared between dimeric partners</note>
    </ligand>
</feature>
<feature type="domain" description="Phosphofructokinase" evidence="16">
    <location>
        <begin position="3"/>
        <end position="275"/>
    </location>
</feature>
<dbReference type="FunFam" id="3.40.50.460:FF:000002">
    <property type="entry name" value="ATP-dependent 6-phosphofructokinase"/>
    <property type="match status" value="1"/>
</dbReference>
<dbReference type="InterPro" id="IPR000023">
    <property type="entry name" value="Phosphofructokinase_dom"/>
</dbReference>
<dbReference type="GO" id="GO:0006002">
    <property type="term" value="P:fructose 6-phosphate metabolic process"/>
    <property type="evidence" value="ECO:0007669"/>
    <property type="project" value="UniProtKB-UniRule"/>
</dbReference>
<dbReference type="OrthoDB" id="9802503at2"/>
<feature type="binding site" description="in other chain" evidence="15">
    <location>
        <position position="154"/>
    </location>
    <ligand>
        <name>ADP</name>
        <dbReference type="ChEBI" id="CHEBI:456216"/>
        <note>allosteric activator; ligand shared between dimeric partners</note>
    </ligand>
</feature>
<dbReference type="UniPathway" id="UPA00109">
    <property type="reaction ID" value="UER00182"/>
</dbReference>
<feature type="binding site" evidence="15">
    <location>
        <position position="11"/>
    </location>
    <ligand>
        <name>ATP</name>
        <dbReference type="ChEBI" id="CHEBI:30616"/>
    </ligand>
</feature>
<evidence type="ECO:0000256" key="3">
    <source>
        <dbReference type="ARBA" id="ARBA00004496"/>
    </source>
</evidence>
<name>A0A380NIF2_9FIRM</name>
<feature type="binding site" description="in other chain" evidence="15">
    <location>
        <begin position="125"/>
        <end position="127"/>
    </location>
    <ligand>
        <name>substrate</name>
        <note>ligand shared between dimeric partners</note>
    </ligand>
</feature>
<feature type="binding site" evidence="15">
    <location>
        <position position="162"/>
    </location>
    <ligand>
        <name>substrate</name>
        <note>ligand shared between dimeric partners</note>
    </ligand>
</feature>
<evidence type="ECO:0000256" key="8">
    <source>
        <dbReference type="ARBA" id="ARBA00022723"/>
    </source>
</evidence>
<evidence type="ECO:0000256" key="9">
    <source>
        <dbReference type="ARBA" id="ARBA00022741"/>
    </source>
</evidence>
<keyword evidence="6 15" id="KW-0021">Allosteric enzyme</keyword>
<comment type="activity regulation">
    <text evidence="15">Allosterically activated by ADP and other diphosphonucleosides, and allosterically inhibited by phosphoenolpyruvate.</text>
</comment>
<dbReference type="InterPro" id="IPR022953">
    <property type="entry name" value="ATP_PFK"/>
</dbReference>
<dbReference type="InterPro" id="IPR012003">
    <property type="entry name" value="ATP_PFK_prok-type"/>
</dbReference>
<comment type="pathway">
    <text evidence="4 15">Carbohydrate degradation; glycolysis; D-glyceraldehyde 3-phosphate and glycerone phosphate from D-glucose: step 3/4.</text>
</comment>